<sequence>MMYRLFFFIALVASCESDEKTAQAIIEPVFKIDQIATLDSSITESSGIVAIDDLLYTHSDIRGKAELIQILKDGSISSTTTYQNIDIRDWEDITIDEEFLYIGDIGNNLGNKTDLKIFKIKRADLNNTNPTVETITFSFADQTNFDNTELNQTSYDLEALVAIDNDLYILTKDWLNLNSNIYKLNKEPGTYALQPLATLNVGGLVTGATSSPEGDIIITGYSPTLSPFVGRVNIQGETPVLERKINLTSMLANASQIEGITYFGMIDNVATYYLTSEQFTRSFAGNQIVLPAHLYELKWNE</sequence>
<protein>
    <submittedName>
        <fullName evidence="1">Uncharacterized protein</fullName>
    </submittedName>
</protein>
<evidence type="ECO:0000313" key="2">
    <source>
        <dbReference type="Proteomes" id="UP000239532"/>
    </source>
</evidence>
<accession>A0A2S9WVK7</accession>
<dbReference type="Proteomes" id="UP000239532">
    <property type="component" value="Unassembled WGS sequence"/>
</dbReference>
<dbReference type="OrthoDB" id="9798438at2"/>
<organism evidence="1 2">
    <name type="scientific">Nonlabens agnitus</name>
    <dbReference type="NCBI Taxonomy" id="870484"/>
    <lineage>
        <taxon>Bacteria</taxon>
        <taxon>Pseudomonadati</taxon>
        <taxon>Bacteroidota</taxon>
        <taxon>Flavobacteriia</taxon>
        <taxon>Flavobacteriales</taxon>
        <taxon>Flavobacteriaceae</taxon>
        <taxon>Nonlabens</taxon>
    </lineage>
</organism>
<proteinExistence type="predicted"/>
<name>A0A2S9WVK7_9FLAO</name>
<dbReference type="EMBL" id="MQUC01000003">
    <property type="protein sequence ID" value="PRP67471.1"/>
    <property type="molecule type" value="Genomic_DNA"/>
</dbReference>
<dbReference type="AlphaFoldDB" id="A0A2S9WVK7"/>
<gene>
    <name evidence="1" type="ORF">BST86_10385</name>
</gene>
<evidence type="ECO:0000313" key="1">
    <source>
        <dbReference type="EMBL" id="PRP67471.1"/>
    </source>
</evidence>
<keyword evidence="2" id="KW-1185">Reference proteome</keyword>
<reference evidence="1 2" key="1">
    <citation type="submission" date="2016-11" db="EMBL/GenBank/DDBJ databases">
        <title>Trade-off between light-utilization and light-protection in marine flavobacteria.</title>
        <authorList>
            <person name="Kumagai Y."/>
        </authorList>
    </citation>
    <scope>NUCLEOTIDE SEQUENCE [LARGE SCALE GENOMIC DNA]</scope>
    <source>
        <strain evidence="1 2">JCM 17109</strain>
    </source>
</reference>
<dbReference type="RefSeq" id="WP_146126755.1">
    <property type="nucleotide sequence ID" value="NZ_MQUC01000003.1"/>
</dbReference>
<dbReference type="PROSITE" id="PS51257">
    <property type="entry name" value="PROKAR_LIPOPROTEIN"/>
    <property type="match status" value="1"/>
</dbReference>
<comment type="caution">
    <text evidence="1">The sequence shown here is derived from an EMBL/GenBank/DDBJ whole genome shotgun (WGS) entry which is preliminary data.</text>
</comment>